<dbReference type="AlphaFoldDB" id="A0A2T4U948"/>
<dbReference type="EMBL" id="PZJJ01000003">
    <property type="protein sequence ID" value="PTL39921.1"/>
    <property type="molecule type" value="Genomic_DNA"/>
</dbReference>
<comment type="caution">
    <text evidence="1">The sequence shown here is derived from an EMBL/GenBank/DDBJ whole genome shotgun (WGS) entry which is preliminary data.</text>
</comment>
<proteinExistence type="predicted"/>
<evidence type="ECO:0000313" key="2">
    <source>
        <dbReference type="Proteomes" id="UP000240509"/>
    </source>
</evidence>
<organism evidence="1 2">
    <name type="scientific">Alkalicoccus saliphilus</name>
    <dbReference type="NCBI Taxonomy" id="200989"/>
    <lineage>
        <taxon>Bacteria</taxon>
        <taxon>Bacillati</taxon>
        <taxon>Bacillota</taxon>
        <taxon>Bacilli</taxon>
        <taxon>Bacillales</taxon>
        <taxon>Bacillaceae</taxon>
        <taxon>Alkalicoccus</taxon>
    </lineage>
</organism>
<dbReference type="Proteomes" id="UP000240509">
    <property type="component" value="Unassembled WGS sequence"/>
</dbReference>
<sequence>MLVCFRAGGLQLQQENKKKVSLLKNVLIPPGSVGESYTFRIIKFLLRRATGLSVSCLASGF</sequence>
<gene>
    <name evidence="1" type="ORF">C6Y45_02765</name>
</gene>
<reference evidence="1 2" key="1">
    <citation type="submission" date="2018-03" db="EMBL/GenBank/DDBJ databases">
        <title>Alkalicoccus saliphilus sp. nov., isolated from a mineral pool.</title>
        <authorList>
            <person name="Zhao B."/>
        </authorList>
    </citation>
    <scope>NUCLEOTIDE SEQUENCE [LARGE SCALE GENOMIC DNA]</scope>
    <source>
        <strain evidence="1 2">6AG</strain>
    </source>
</reference>
<accession>A0A2T4U948</accession>
<evidence type="ECO:0000313" key="1">
    <source>
        <dbReference type="EMBL" id="PTL39921.1"/>
    </source>
</evidence>
<keyword evidence="2" id="KW-1185">Reference proteome</keyword>
<protein>
    <submittedName>
        <fullName evidence="1">Uncharacterized protein</fullName>
    </submittedName>
</protein>
<name>A0A2T4U948_9BACI</name>